<comment type="subcellular location">
    <subcellularLocation>
        <location evidence="1">Cell membrane</location>
        <topology evidence="1">Single-pass type I membrane protein</topology>
    </subcellularLocation>
</comment>
<feature type="domain" description="Generative cell specific-1/HAP2" evidence="12">
    <location>
        <begin position="84"/>
        <end position="537"/>
    </location>
</feature>
<keyword evidence="14" id="KW-1185">Reference proteome</keyword>
<evidence type="ECO:0000313" key="14">
    <source>
        <dbReference type="Proteomes" id="UP001165289"/>
    </source>
</evidence>
<proteinExistence type="inferred from homology"/>
<evidence type="ECO:0000256" key="9">
    <source>
        <dbReference type="ARBA" id="ARBA00023157"/>
    </source>
</evidence>
<gene>
    <name evidence="13" type="ORF">LOD99_12530</name>
</gene>
<comment type="similarity">
    <text evidence="2">Belongs to the HAP2/GCS1 family.</text>
</comment>
<evidence type="ECO:0000256" key="1">
    <source>
        <dbReference type="ARBA" id="ARBA00004251"/>
    </source>
</evidence>
<keyword evidence="8 11" id="KW-0472">Membrane</keyword>
<evidence type="ECO:0000256" key="11">
    <source>
        <dbReference type="SAM" id="Phobius"/>
    </source>
</evidence>
<dbReference type="EMBL" id="JAKMXF010000354">
    <property type="protein sequence ID" value="KAI6646408.1"/>
    <property type="molecule type" value="Genomic_DNA"/>
</dbReference>
<evidence type="ECO:0000313" key="13">
    <source>
        <dbReference type="EMBL" id="KAI6646408.1"/>
    </source>
</evidence>
<name>A0AAV7JCB2_9METZ</name>
<dbReference type="InterPro" id="IPR040326">
    <property type="entry name" value="HAP2/GCS1"/>
</dbReference>
<evidence type="ECO:0000256" key="6">
    <source>
        <dbReference type="ARBA" id="ARBA00022989"/>
    </source>
</evidence>
<accession>A0AAV7JCB2</accession>
<keyword evidence="9" id="KW-1015">Disulfide bond</keyword>
<evidence type="ECO:0000256" key="4">
    <source>
        <dbReference type="ARBA" id="ARBA00022692"/>
    </source>
</evidence>
<keyword evidence="7" id="KW-0446">Lipid-binding</keyword>
<organism evidence="13 14">
    <name type="scientific">Oopsacas minuta</name>
    <dbReference type="NCBI Taxonomy" id="111878"/>
    <lineage>
        <taxon>Eukaryota</taxon>
        <taxon>Metazoa</taxon>
        <taxon>Porifera</taxon>
        <taxon>Hexactinellida</taxon>
        <taxon>Hexasterophora</taxon>
        <taxon>Lyssacinosida</taxon>
        <taxon>Leucopsacidae</taxon>
        <taxon>Oopsacas</taxon>
    </lineage>
</organism>
<dbReference type="GO" id="GO:0005886">
    <property type="term" value="C:plasma membrane"/>
    <property type="evidence" value="ECO:0007669"/>
    <property type="project" value="UniProtKB-SubCell"/>
</dbReference>
<feature type="transmembrane region" description="Helical" evidence="11">
    <location>
        <begin position="776"/>
        <end position="796"/>
    </location>
</feature>
<dbReference type="PANTHER" id="PTHR31764">
    <property type="entry name" value="PROTEIN HAPLESS 2"/>
    <property type="match status" value="1"/>
</dbReference>
<evidence type="ECO:0000256" key="2">
    <source>
        <dbReference type="ARBA" id="ARBA00010929"/>
    </source>
</evidence>
<dbReference type="Pfam" id="PF10699">
    <property type="entry name" value="HAP2-GCS1"/>
    <property type="match status" value="1"/>
</dbReference>
<reference evidence="13 14" key="1">
    <citation type="journal article" date="2023" name="BMC Biol.">
        <title>The compact genome of the sponge Oopsacas minuta (Hexactinellida) is lacking key metazoan core genes.</title>
        <authorList>
            <person name="Santini S."/>
            <person name="Schenkelaars Q."/>
            <person name="Jourda C."/>
            <person name="Duchesne M."/>
            <person name="Belahbib H."/>
            <person name="Rocher C."/>
            <person name="Selva M."/>
            <person name="Riesgo A."/>
            <person name="Vervoort M."/>
            <person name="Leys S.P."/>
            <person name="Kodjabachian L."/>
            <person name="Le Bivic A."/>
            <person name="Borchiellini C."/>
            <person name="Claverie J.M."/>
            <person name="Renard E."/>
        </authorList>
    </citation>
    <scope>NUCLEOTIDE SEQUENCE [LARGE SCALE GENOMIC DNA]</scope>
    <source>
        <strain evidence="13">SPO-2</strain>
    </source>
</reference>
<evidence type="ECO:0000256" key="7">
    <source>
        <dbReference type="ARBA" id="ARBA00023121"/>
    </source>
</evidence>
<dbReference type="GO" id="GO:0008289">
    <property type="term" value="F:lipid binding"/>
    <property type="evidence" value="ECO:0007669"/>
    <property type="project" value="UniProtKB-KW"/>
</dbReference>
<sequence>MSFITQVNQPNLLFPSVYSIYPGYIYAISHYSILGGKMILQKQLLYILFLFVRISLSFDLLASSSLETCIKGRQAQVNNMDGSPCTRKLVISVSIPSGGGGTEKLESKLVSKVNGMEGTSLLEKPIRISIIKSQSRVSYRIRKIGRVNYKPREKILYFNGCNENIYKGKLVCNTVKLDGITITDSHGRCCKCDLGNKLGQNYQWTRSKLKCGLIGVSETGHCMRLHPVFMDVFEFLAPQIIFKITVIVTEKTVEGWNRIGRVVVSPSSSHVSLLNGQVLVELIGDFAPKAHFFTLHSKLLLVPENKSYKILKRGQSDWLVLEKDQVDLSGTQCNKVGVWFQAFRHQENFCSLRNGSCLLNQPEDIWRINNERRKRGRSFRGLLSYYGKLRPTRIRRKIPDYSIQFENDNLGRSEVVVTLTADELKFIVHKSAGKIVSAYVEDFEALTQQGNAMLLVLNEGNLTASYHLGIYRCSAGIELPHGRIVTLNPGASSSYNFTIYSHHPIHRENQCFAYLRDSRGNLMHEINFTFETYSTCFCPAYCPCSCGNVTQNNSSNSTSPNIESEMNNMTYAKYLSNFCVEESEVSEVDVVVDIGGYVGWNEIGEFIDNAVAAIENVIFGGIQNFLLNIIRFLPLILLVSICGISIVLLVIIRIYKMVVNGEFSIPELTMFCYCFKNLCLFVYQNFHILCFKFRSKEEKSMGSFRASKNSAFIRPTYCNGLCDGAKQARNEYRKEMRIRLRNGLRINKAWWDDPYNCTCLVNARMSAFSLVKGFCFFMYCCFIPAFWCIRHLFFHLKKRKKEKKMYKEFEQLFLPKEEGDDEKFKKLYKNHRLLLLSDSDTSSDSENDLQHVDSIEELIKCPSPVYINSVGGDKLSVKSLISHGAKFSLKGRLKEGQEGIHIFSLEEFPVQYYKQENDIQILLKVSNSLLPSDYNIELNSQETFQLVTFRPEYLCLNEELHSSPPPYPK</sequence>
<dbReference type="Proteomes" id="UP001165289">
    <property type="component" value="Unassembled WGS sequence"/>
</dbReference>
<evidence type="ECO:0000256" key="8">
    <source>
        <dbReference type="ARBA" id="ARBA00023136"/>
    </source>
</evidence>
<keyword evidence="5" id="KW-0732">Signal</keyword>
<feature type="transmembrane region" description="Helical" evidence="11">
    <location>
        <begin position="632"/>
        <end position="655"/>
    </location>
</feature>
<evidence type="ECO:0000259" key="12">
    <source>
        <dbReference type="Pfam" id="PF10699"/>
    </source>
</evidence>
<comment type="caution">
    <text evidence="13">The sequence shown here is derived from an EMBL/GenBank/DDBJ whole genome shotgun (WGS) entry which is preliminary data.</text>
</comment>
<dbReference type="PANTHER" id="PTHR31764:SF0">
    <property type="entry name" value="GENERATIVE CELL SPECIFIC-1_HAP2 DOMAIN-CONTAINING PROTEIN"/>
    <property type="match status" value="1"/>
</dbReference>
<evidence type="ECO:0000256" key="10">
    <source>
        <dbReference type="ARBA" id="ARBA00023279"/>
    </source>
</evidence>
<keyword evidence="10" id="KW-0278">Fertilization</keyword>
<dbReference type="InterPro" id="IPR018928">
    <property type="entry name" value="HAP2/GCS1_dom"/>
</dbReference>
<evidence type="ECO:0000256" key="5">
    <source>
        <dbReference type="ARBA" id="ARBA00022729"/>
    </source>
</evidence>
<dbReference type="AlphaFoldDB" id="A0AAV7JCB2"/>
<feature type="transmembrane region" description="Helical" evidence="11">
    <location>
        <begin position="12"/>
        <end position="33"/>
    </location>
</feature>
<keyword evidence="3" id="KW-1003">Cell membrane</keyword>
<evidence type="ECO:0000256" key="3">
    <source>
        <dbReference type="ARBA" id="ARBA00022475"/>
    </source>
</evidence>
<keyword evidence="6 11" id="KW-1133">Transmembrane helix</keyword>
<keyword evidence="4 11" id="KW-0812">Transmembrane</keyword>
<dbReference type="GO" id="GO:0007338">
    <property type="term" value="P:single fertilization"/>
    <property type="evidence" value="ECO:0007669"/>
    <property type="project" value="UniProtKB-KW"/>
</dbReference>
<protein>
    <recommendedName>
        <fullName evidence="12">Generative cell specific-1/HAP2 domain-containing protein</fullName>
    </recommendedName>
</protein>